<feature type="region of interest" description="Disordered" evidence="1">
    <location>
        <begin position="97"/>
        <end position="162"/>
    </location>
</feature>
<keyword evidence="2" id="KW-0732">Signal</keyword>
<protein>
    <recommendedName>
        <fullName evidence="4">Pre-mRNA-splicing factor SLU7</fullName>
    </recommendedName>
</protein>
<feature type="signal peptide" evidence="2">
    <location>
        <begin position="1"/>
        <end position="17"/>
    </location>
</feature>
<evidence type="ECO:0000256" key="2">
    <source>
        <dbReference type="SAM" id="SignalP"/>
    </source>
</evidence>
<evidence type="ECO:0008006" key="4">
    <source>
        <dbReference type="Google" id="ProtNLM"/>
    </source>
</evidence>
<sequence>MYLSKLTFAAFLSSASSFTIQCPTFTSTTTTTRVASRLHSSPGSDNGWDNDNFLDALGGDQESIDNVNEAYTTESTRRSTVRDHAFSKMEFDEEETPAIFGGKVAGMPDPDSLPKSHDHNEENPSGGSYFQKMLEKAKQVEQDPSSIRTPPKSQAAPDALPPPAVPAPAVAVPVAAVPPPVPVAAVPVAANDMAVQMAMYQQQVVVWQQQMTAFGQFSVANPQAAASMTMPPPPTPPDFSGGAVAAPAAPVAAAPVAAVPPPVAAAPADPEALKNVDPKEFVPMGGNKDAYEITNPADVYLAQLKRDSNVRTEARKRGDMEVANAPFADFGVKAIGNILGEDLIARRREQLAQNGGEFETSRDEMIIPFAYEEDTRESNDTGISYRQKLEEMKKKRAGRN</sequence>
<evidence type="ECO:0000313" key="3">
    <source>
        <dbReference type="EMBL" id="CAE0465268.1"/>
    </source>
</evidence>
<name>A0A7S3Q482_9STRA</name>
<gene>
    <name evidence="3" type="ORF">CDEB00056_LOCUS10109</name>
</gene>
<proteinExistence type="predicted"/>
<feature type="chain" id="PRO_5031404694" description="Pre-mRNA-splicing factor SLU7" evidence="2">
    <location>
        <begin position="18"/>
        <end position="400"/>
    </location>
</feature>
<feature type="compositionally biased region" description="Polar residues" evidence="1">
    <location>
        <begin position="142"/>
        <end position="152"/>
    </location>
</feature>
<reference evidence="3" key="1">
    <citation type="submission" date="2021-01" db="EMBL/GenBank/DDBJ databases">
        <authorList>
            <person name="Corre E."/>
            <person name="Pelletier E."/>
            <person name="Niang G."/>
            <person name="Scheremetjew M."/>
            <person name="Finn R."/>
            <person name="Kale V."/>
            <person name="Holt S."/>
            <person name="Cochrane G."/>
            <person name="Meng A."/>
            <person name="Brown T."/>
            <person name="Cohen L."/>
        </authorList>
    </citation>
    <scope>NUCLEOTIDE SEQUENCE</scope>
    <source>
        <strain evidence="3">MM31A-1</strain>
    </source>
</reference>
<dbReference type="AlphaFoldDB" id="A0A7S3Q482"/>
<organism evidence="3">
    <name type="scientific">Chaetoceros debilis</name>
    <dbReference type="NCBI Taxonomy" id="122233"/>
    <lineage>
        <taxon>Eukaryota</taxon>
        <taxon>Sar</taxon>
        <taxon>Stramenopiles</taxon>
        <taxon>Ochrophyta</taxon>
        <taxon>Bacillariophyta</taxon>
        <taxon>Coscinodiscophyceae</taxon>
        <taxon>Chaetocerotophycidae</taxon>
        <taxon>Chaetocerotales</taxon>
        <taxon>Chaetocerotaceae</taxon>
        <taxon>Chaetoceros</taxon>
    </lineage>
</organism>
<evidence type="ECO:0000256" key="1">
    <source>
        <dbReference type="SAM" id="MobiDB-lite"/>
    </source>
</evidence>
<accession>A0A7S3Q482</accession>
<dbReference type="EMBL" id="HBIO01012990">
    <property type="protein sequence ID" value="CAE0465268.1"/>
    <property type="molecule type" value="Transcribed_RNA"/>
</dbReference>
<feature type="compositionally biased region" description="Basic and acidic residues" evidence="1">
    <location>
        <begin position="112"/>
        <end position="122"/>
    </location>
</feature>